<organism evidence="1 2">
    <name type="scientific">Malus baccata</name>
    <name type="common">Siberian crab apple</name>
    <name type="synonym">Pyrus baccata</name>
    <dbReference type="NCBI Taxonomy" id="106549"/>
    <lineage>
        <taxon>Eukaryota</taxon>
        <taxon>Viridiplantae</taxon>
        <taxon>Streptophyta</taxon>
        <taxon>Embryophyta</taxon>
        <taxon>Tracheophyta</taxon>
        <taxon>Spermatophyta</taxon>
        <taxon>Magnoliopsida</taxon>
        <taxon>eudicotyledons</taxon>
        <taxon>Gunneridae</taxon>
        <taxon>Pentapetalae</taxon>
        <taxon>rosids</taxon>
        <taxon>fabids</taxon>
        <taxon>Rosales</taxon>
        <taxon>Rosaceae</taxon>
        <taxon>Amygdaloideae</taxon>
        <taxon>Maleae</taxon>
        <taxon>Malus</taxon>
    </lineage>
</organism>
<accession>A0A540KTG7</accession>
<reference evidence="1 2" key="1">
    <citation type="journal article" date="2019" name="G3 (Bethesda)">
        <title>Sequencing of a Wild Apple (Malus baccata) Genome Unravels the Differences Between Cultivated and Wild Apple Species Regarding Disease Resistance and Cold Tolerance.</title>
        <authorList>
            <person name="Chen X."/>
        </authorList>
    </citation>
    <scope>NUCLEOTIDE SEQUENCE [LARGE SCALE GENOMIC DNA]</scope>
    <source>
        <strain evidence="2">cv. Shandingzi</strain>
        <tissue evidence="1">Leaves</tissue>
    </source>
</reference>
<evidence type="ECO:0000313" key="1">
    <source>
        <dbReference type="EMBL" id="TQD77312.1"/>
    </source>
</evidence>
<dbReference type="EMBL" id="VIEB01000971">
    <property type="protein sequence ID" value="TQD77312.1"/>
    <property type="molecule type" value="Genomic_DNA"/>
</dbReference>
<protein>
    <submittedName>
        <fullName evidence="1">Uncharacterized protein</fullName>
    </submittedName>
</protein>
<evidence type="ECO:0000313" key="2">
    <source>
        <dbReference type="Proteomes" id="UP000315295"/>
    </source>
</evidence>
<proteinExistence type="predicted"/>
<keyword evidence="2" id="KW-1185">Reference proteome</keyword>
<dbReference type="Proteomes" id="UP000315295">
    <property type="component" value="Unassembled WGS sequence"/>
</dbReference>
<comment type="caution">
    <text evidence="1">The sequence shown here is derived from an EMBL/GenBank/DDBJ whole genome shotgun (WGS) entry which is preliminary data.</text>
</comment>
<name>A0A540KTG7_MALBA</name>
<dbReference type="AlphaFoldDB" id="A0A540KTG7"/>
<sequence length="121" mass="13648">MNHSTASDFSCGSMYDGYSRKWCRRPCGRTNGNTRKFSSFKSCLAKTVSVRMLQMQQFSCNTLQMAKTKFIKHRGQGNIIYQEKVSFLNLSSQLPNMNATPIDHICKAQTASADSGHKRLV</sequence>
<gene>
    <name evidence="1" type="ORF">C1H46_037135</name>
</gene>